<dbReference type="SUPFAM" id="SSF74653">
    <property type="entry name" value="TolA/TonB C-terminal domain"/>
    <property type="match status" value="1"/>
</dbReference>
<evidence type="ECO:0000256" key="4">
    <source>
        <dbReference type="ARBA" id="ARBA00022475"/>
    </source>
</evidence>
<keyword evidence="7" id="KW-0653">Protein transport</keyword>
<protein>
    <submittedName>
        <fullName evidence="12">Protein TonB</fullName>
    </submittedName>
</protein>
<comment type="similarity">
    <text evidence="2">Belongs to the TonB family.</text>
</comment>
<evidence type="ECO:0000313" key="13">
    <source>
        <dbReference type="Proteomes" id="UP000590442"/>
    </source>
</evidence>
<sequence>MKPKKNPKKDLNKNRGLYFIAGLALVMLLAYVALEWKTYEKNSIYIGSIDVPDDNIEEEPAIFQLKTPPPPQPIAPPVIEVVDDEKDVIEDEIISSETNQEEEVVKVEDIIVEDIDIVEEVDFIRIEEAPIFPGCEKASDKKACFQEKMKEHIRKNFRYPEPAQEMGIQGRVSTMFVIQKDGSISDIRFRGPDPLLEKEAQRIIGKLPKMTPGKQQNKSVRVSFVQPIIFKLN</sequence>
<keyword evidence="8 10" id="KW-1133">Transmembrane helix</keyword>
<evidence type="ECO:0000313" key="12">
    <source>
        <dbReference type="EMBL" id="NJB70854.1"/>
    </source>
</evidence>
<accession>A0A846R0F6</accession>
<dbReference type="PROSITE" id="PS52015">
    <property type="entry name" value="TONB_CTD"/>
    <property type="match status" value="1"/>
</dbReference>
<dbReference type="Gene3D" id="3.30.1150.10">
    <property type="match status" value="1"/>
</dbReference>
<dbReference type="GO" id="GO:0015891">
    <property type="term" value="P:siderophore transport"/>
    <property type="evidence" value="ECO:0007669"/>
    <property type="project" value="InterPro"/>
</dbReference>
<dbReference type="AlphaFoldDB" id="A0A846R0F6"/>
<keyword evidence="4" id="KW-1003">Cell membrane</keyword>
<feature type="domain" description="TonB C-terminal" evidence="11">
    <location>
        <begin position="144"/>
        <end position="233"/>
    </location>
</feature>
<dbReference type="GO" id="GO:0031992">
    <property type="term" value="F:energy transducer activity"/>
    <property type="evidence" value="ECO:0007669"/>
    <property type="project" value="InterPro"/>
</dbReference>
<dbReference type="NCBIfam" id="TIGR01352">
    <property type="entry name" value="tonB_Cterm"/>
    <property type="match status" value="1"/>
</dbReference>
<evidence type="ECO:0000256" key="1">
    <source>
        <dbReference type="ARBA" id="ARBA00004383"/>
    </source>
</evidence>
<proteinExistence type="inferred from homology"/>
<dbReference type="PANTHER" id="PTHR33446">
    <property type="entry name" value="PROTEIN TONB-RELATED"/>
    <property type="match status" value="1"/>
</dbReference>
<dbReference type="InterPro" id="IPR003538">
    <property type="entry name" value="TonB"/>
</dbReference>
<keyword evidence="6 10" id="KW-0812">Transmembrane</keyword>
<evidence type="ECO:0000256" key="6">
    <source>
        <dbReference type="ARBA" id="ARBA00022692"/>
    </source>
</evidence>
<dbReference type="PRINTS" id="PR01374">
    <property type="entry name" value="TONBPROTEIN"/>
</dbReference>
<evidence type="ECO:0000256" key="3">
    <source>
        <dbReference type="ARBA" id="ARBA00022448"/>
    </source>
</evidence>
<evidence type="ECO:0000256" key="5">
    <source>
        <dbReference type="ARBA" id="ARBA00022519"/>
    </source>
</evidence>
<evidence type="ECO:0000256" key="10">
    <source>
        <dbReference type="SAM" id="Phobius"/>
    </source>
</evidence>
<dbReference type="InterPro" id="IPR006260">
    <property type="entry name" value="TonB/TolA_C"/>
</dbReference>
<evidence type="ECO:0000256" key="7">
    <source>
        <dbReference type="ARBA" id="ARBA00022927"/>
    </source>
</evidence>
<keyword evidence="13" id="KW-1185">Reference proteome</keyword>
<dbReference type="EMBL" id="JAATJJ010000001">
    <property type="protein sequence ID" value="NJB70854.1"/>
    <property type="molecule type" value="Genomic_DNA"/>
</dbReference>
<keyword evidence="9 10" id="KW-0472">Membrane</keyword>
<reference evidence="12 13" key="1">
    <citation type="submission" date="2020-03" db="EMBL/GenBank/DDBJ databases">
        <title>Genomic Encyclopedia of Type Strains, Phase IV (KMG-IV): sequencing the most valuable type-strain genomes for metagenomic binning, comparative biology and taxonomic classification.</title>
        <authorList>
            <person name="Goeker M."/>
        </authorList>
    </citation>
    <scope>NUCLEOTIDE SEQUENCE [LARGE SCALE GENOMIC DNA]</scope>
    <source>
        <strain evidence="12 13">DSM 29762</strain>
    </source>
</reference>
<name>A0A846R0F6_9FLAO</name>
<evidence type="ECO:0000256" key="2">
    <source>
        <dbReference type="ARBA" id="ARBA00006555"/>
    </source>
</evidence>
<keyword evidence="5" id="KW-0997">Cell inner membrane</keyword>
<dbReference type="InterPro" id="IPR037682">
    <property type="entry name" value="TonB_C"/>
</dbReference>
<dbReference type="Proteomes" id="UP000590442">
    <property type="component" value="Unassembled WGS sequence"/>
</dbReference>
<feature type="transmembrane region" description="Helical" evidence="10">
    <location>
        <begin position="16"/>
        <end position="34"/>
    </location>
</feature>
<evidence type="ECO:0000259" key="11">
    <source>
        <dbReference type="PROSITE" id="PS52015"/>
    </source>
</evidence>
<keyword evidence="3" id="KW-0813">Transport</keyword>
<comment type="subcellular location">
    <subcellularLocation>
        <location evidence="1">Cell inner membrane</location>
        <topology evidence="1">Single-pass membrane protein</topology>
        <orientation evidence="1">Periplasmic side</orientation>
    </subcellularLocation>
</comment>
<dbReference type="GO" id="GO:0055085">
    <property type="term" value="P:transmembrane transport"/>
    <property type="evidence" value="ECO:0007669"/>
    <property type="project" value="InterPro"/>
</dbReference>
<organism evidence="12 13">
    <name type="scientific">Saonia flava</name>
    <dbReference type="NCBI Taxonomy" id="523696"/>
    <lineage>
        <taxon>Bacteria</taxon>
        <taxon>Pseudomonadati</taxon>
        <taxon>Bacteroidota</taxon>
        <taxon>Flavobacteriia</taxon>
        <taxon>Flavobacteriales</taxon>
        <taxon>Flavobacteriaceae</taxon>
        <taxon>Saonia</taxon>
    </lineage>
</organism>
<dbReference type="RefSeq" id="WP_167962083.1">
    <property type="nucleotide sequence ID" value="NZ_JAATJJ010000001.1"/>
</dbReference>
<dbReference type="GO" id="GO:0030288">
    <property type="term" value="C:outer membrane-bounded periplasmic space"/>
    <property type="evidence" value="ECO:0007669"/>
    <property type="project" value="InterPro"/>
</dbReference>
<gene>
    <name evidence="12" type="ORF">GGR42_001316</name>
</gene>
<dbReference type="Pfam" id="PF03544">
    <property type="entry name" value="TonB_C"/>
    <property type="match status" value="1"/>
</dbReference>
<evidence type="ECO:0000256" key="9">
    <source>
        <dbReference type="ARBA" id="ARBA00023136"/>
    </source>
</evidence>
<dbReference type="GO" id="GO:0015031">
    <property type="term" value="P:protein transport"/>
    <property type="evidence" value="ECO:0007669"/>
    <property type="project" value="UniProtKB-KW"/>
</dbReference>
<dbReference type="PANTHER" id="PTHR33446:SF2">
    <property type="entry name" value="PROTEIN TONB"/>
    <property type="match status" value="1"/>
</dbReference>
<comment type="caution">
    <text evidence="12">The sequence shown here is derived from an EMBL/GenBank/DDBJ whole genome shotgun (WGS) entry which is preliminary data.</text>
</comment>
<dbReference type="GO" id="GO:0098797">
    <property type="term" value="C:plasma membrane protein complex"/>
    <property type="evidence" value="ECO:0007669"/>
    <property type="project" value="TreeGrafter"/>
</dbReference>
<evidence type="ECO:0000256" key="8">
    <source>
        <dbReference type="ARBA" id="ARBA00022989"/>
    </source>
</evidence>
<dbReference type="InterPro" id="IPR051045">
    <property type="entry name" value="TonB-dependent_transducer"/>
</dbReference>